<dbReference type="AlphaFoldDB" id="A0A419T4N6"/>
<dbReference type="InterPro" id="IPR000157">
    <property type="entry name" value="TIR_dom"/>
</dbReference>
<accession>A0A419T4N6</accession>
<name>A0A419T4N6_9FIRM</name>
<proteinExistence type="predicted"/>
<gene>
    <name evidence="2" type="ORF">BET01_03435</name>
</gene>
<keyword evidence="3" id="KW-1185">Reference proteome</keyword>
<dbReference type="PROSITE" id="PS50104">
    <property type="entry name" value="TIR"/>
    <property type="match status" value="1"/>
</dbReference>
<dbReference type="OrthoDB" id="4772211at2"/>
<dbReference type="RefSeq" id="WP_120196480.1">
    <property type="nucleotide sequence ID" value="NZ_MCIA01000012.1"/>
</dbReference>
<dbReference type="GO" id="GO:0007165">
    <property type="term" value="P:signal transduction"/>
    <property type="evidence" value="ECO:0007669"/>
    <property type="project" value="InterPro"/>
</dbReference>
<protein>
    <recommendedName>
        <fullName evidence="1">TIR domain-containing protein</fullName>
    </recommendedName>
</protein>
<feature type="domain" description="TIR" evidence="1">
    <location>
        <begin position="120"/>
        <end position="256"/>
    </location>
</feature>
<dbReference type="SUPFAM" id="SSF52200">
    <property type="entry name" value="Toll/Interleukin receptor TIR domain"/>
    <property type="match status" value="1"/>
</dbReference>
<reference evidence="2 3" key="1">
    <citation type="submission" date="2016-08" db="EMBL/GenBank/DDBJ databases">
        <title>A new outlook on sporulation: Clostridium algidixylanolyticum.</title>
        <authorList>
            <person name="Poppleton D.I."/>
            <person name="Gribaldo S."/>
        </authorList>
    </citation>
    <scope>NUCLEOTIDE SEQUENCE [LARGE SCALE GENOMIC DNA]</scope>
    <source>
        <strain evidence="2 3">SPL73</strain>
    </source>
</reference>
<comment type="caution">
    <text evidence="2">The sequence shown here is derived from an EMBL/GenBank/DDBJ whole genome shotgun (WGS) entry which is preliminary data.</text>
</comment>
<dbReference type="InterPro" id="IPR035897">
    <property type="entry name" value="Toll_tir_struct_dom_sf"/>
</dbReference>
<evidence type="ECO:0000259" key="1">
    <source>
        <dbReference type="PROSITE" id="PS50104"/>
    </source>
</evidence>
<dbReference type="Proteomes" id="UP000284277">
    <property type="component" value="Unassembled WGS sequence"/>
</dbReference>
<dbReference type="Gene3D" id="3.40.50.10140">
    <property type="entry name" value="Toll/interleukin-1 receptor homology (TIR) domain"/>
    <property type="match status" value="1"/>
</dbReference>
<sequence length="285" mass="33204">MKSDLLELIQQIDTIKLNFHICGENGIPSNNIIYDTSEFSTWKQELQFELQDIYDRTKDKFIWNTLVALKQDFNGWKDERSFNELTGGLIAIFKNIDKYYPSQTFSRNNKTKVGHRMILRSPKVFVSHATLDKNYVSLFVELLEAIGLNENQIFCTSVPGFGIPLDEDIYEYLKRQFNEYNVYVIFVLSENYYKSVACMNEMGAAWVLQSKFTTVLLPGFNFIEIKGAINPRKIGLKLDNDQADVKERLGQLKDTLLEEFDLPTITDVRWEKKRDNFINSLKLIT</sequence>
<evidence type="ECO:0000313" key="3">
    <source>
        <dbReference type="Proteomes" id="UP000284277"/>
    </source>
</evidence>
<organism evidence="2 3">
    <name type="scientific">Lacrimispora algidixylanolytica</name>
    <dbReference type="NCBI Taxonomy" id="94868"/>
    <lineage>
        <taxon>Bacteria</taxon>
        <taxon>Bacillati</taxon>
        <taxon>Bacillota</taxon>
        <taxon>Clostridia</taxon>
        <taxon>Lachnospirales</taxon>
        <taxon>Lachnospiraceae</taxon>
        <taxon>Lacrimispora</taxon>
    </lineage>
</organism>
<evidence type="ECO:0000313" key="2">
    <source>
        <dbReference type="EMBL" id="RKD32406.1"/>
    </source>
</evidence>
<dbReference type="EMBL" id="MCIA01000012">
    <property type="protein sequence ID" value="RKD32406.1"/>
    <property type="molecule type" value="Genomic_DNA"/>
</dbReference>